<protein>
    <submittedName>
        <fullName evidence="1">Uncharacterized protein</fullName>
    </submittedName>
</protein>
<dbReference type="EMBL" id="SOZI01000086">
    <property type="protein sequence ID" value="TNY19725.1"/>
    <property type="molecule type" value="Genomic_DNA"/>
</dbReference>
<reference evidence="1 2" key="1">
    <citation type="submission" date="2019-03" db="EMBL/GenBank/DDBJ databases">
        <title>Rhodosporidium diobovatum UCD-FST 08-225 genome sequencing, assembly, and annotation.</title>
        <authorList>
            <person name="Fakankun I.U."/>
            <person name="Fristensky B."/>
            <person name="Levin D.B."/>
        </authorList>
    </citation>
    <scope>NUCLEOTIDE SEQUENCE [LARGE SCALE GENOMIC DNA]</scope>
    <source>
        <strain evidence="1 2">UCD-FST 08-225</strain>
    </source>
</reference>
<accession>A0A5C5FSW8</accession>
<comment type="caution">
    <text evidence="1">The sequence shown here is derived from an EMBL/GenBank/DDBJ whole genome shotgun (WGS) entry which is preliminary data.</text>
</comment>
<organism evidence="1 2">
    <name type="scientific">Rhodotorula diobovata</name>
    <dbReference type="NCBI Taxonomy" id="5288"/>
    <lineage>
        <taxon>Eukaryota</taxon>
        <taxon>Fungi</taxon>
        <taxon>Dikarya</taxon>
        <taxon>Basidiomycota</taxon>
        <taxon>Pucciniomycotina</taxon>
        <taxon>Microbotryomycetes</taxon>
        <taxon>Sporidiobolales</taxon>
        <taxon>Sporidiobolaceae</taxon>
        <taxon>Rhodotorula</taxon>
    </lineage>
</organism>
<sequence>MRVSSMRPSPLTSTAPWRTFAESVDGIRYDYCTLMQVAGQSDAQQGQEGCAGRGYPLVLGDIFRRQLACETHAAQGSGPDARLSRAEFEDLEIRSIQRLLELVDVADMPEWIKGRVREDFLTDLDDRLAHSPYVRVYNATKAASDAQIPGSWVG</sequence>
<proteinExistence type="predicted"/>
<evidence type="ECO:0000313" key="2">
    <source>
        <dbReference type="Proteomes" id="UP000311382"/>
    </source>
</evidence>
<name>A0A5C5FSW8_9BASI</name>
<gene>
    <name evidence="1" type="ORF">DMC30DRAFT_399544</name>
</gene>
<dbReference type="AlphaFoldDB" id="A0A5C5FSW8"/>
<evidence type="ECO:0000313" key="1">
    <source>
        <dbReference type="EMBL" id="TNY19725.1"/>
    </source>
</evidence>
<keyword evidence="2" id="KW-1185">Reference proteome</keyword>
<dbReference type="Proteomes" id="UP000311382">
    <property type="component" value="Unassembled WGS sequence"/>
</dbReference>